<accession>A0ABP0K3X0</accession>
<gene>
    <name evidence="2" type="ORF">SCF082_LOCUS15369</name>
</gene>
<feature type="region of interest" description="Disordered" evidence="1">
    <location>
        <begin position="666"/>
        <end position="701"/>
    </location>
</feature>
<feature type="compositionally biased region" description="Acidic residues" evidence="1">
    <location>
        <begin position="687"/>
        <end position="701"/>
    </location>
</feature>
<comment type="caution">
    <text evidence="2">The sequence shown here is derived from an EMBL/GenBank/DDBJ whole genome shotgun (WGS) entry which is preliminary data.</text>
</comment>
<name>A0ABP0K3X0_9DINO</name>
<feature type="region of interest" description="Disordered" evidence="1">
    <location>
        <begin position="904"/>
        <end position="940"/>
    </location>
</feature>
<dbReference type="Proteomes" id="UP001642464">
    <property type="component" value="Unassembled WGS sequence"/>
</dbReference>
<feature type="compositionally biased region" description="Basic and acidic residues" evidence="1">
    <location>
        <begin position="926"/>
        <end position="938"/>
    </location>
</feature>
<proteinExistence type="predicted"/>
<organism evidence="2 3">
    <name type="scientific">Durusdinium trenchii</name>
    <dbReference type="NCBI Taxonomy" id="1381693"/>
    <lineage>
        <taxon>Eukaryota</taxon>
        <taxon>Sar</taxon>
        <taxon>Alveolata</taxon>
        <taxon>Dinophyceae</taxon>
        <taxon>Suessiales</taxon>
        <taxon>Symbiodiniaceae</taxon>
        <taxon>Durusdinium</taxon>
    </lineage>
</organism>
<protein>
    <submittedName>
        <fullName evidence="2">Uncharacterized protein</fullName>
    </submittedName>
</protein>
<dbReference type="EMBL" id="CAXAMM010009824">
    <property type="protein sequence ID" value="CAK9021481.1"/>
    <property type="molecule type" value="Genomic_DNA"/>
</dbReference>
<evidence type="ECO:0000313" key="3">
    <source>
        <dbReference type="Proteomes" id="UP001642464"/>
    </source>
</evidence>
<sequence>MPTKFAKNELLEKSDEQLRDELLNRLLSHRLEGATQQVMNTSDPTRLPYRELPHGSAGNLYLLYLAQCRAEHQEEASRSTFYKAWKKWKTCMTFHKKSAHSLCLQCSEMRAAIRAAKDFQEHARLSQNLFHHYTSQYKDRQVYYLARERSCLKKDLICINVDSFDKSKIALPKYPFGRVMRALEYVFRKCRSQGTPFPHENLGLWLQSDNTVKEIRNGIAGRLCAALVQAGMPRQGHDIDKDERLPRRLRCEDYDSRRLDVFALIKQTMAEQALSQNALLVLPQTLLSETEAFLNSVIFPNNGQLCIVIQEFLKTGYCPTFDAIRVKFPYADETRELRDWTTGVVDGQTRVLACFAIVGFCAELELDDLQMMEIQDVLSSLKLLRCLPLEVLALDFWVPSVSSRWELPRFASVKVFREILATTEESAVAYIKRACLDFEKATGQASSAKTRKFAMLTEEQHFMLHDVCCLWTWLLRKLTSEFTGEVVTKVTDMFYRGTMEEYVSQNQDRARNAHNKSVECAFQAWTEQLRADQGLFESIKLKSEKEGGRMRQKLVKNLEDCHNRAWSCIKDFIENSMMTFPGRQSDADSTMMPAARSWIRNCLEEECISPEDHSVVLWLNCTTIGIIPTLKYDFFLTFLSNVLTDFSKNGVCFIVFPNRASKCKTKKEELDPDSTGDMKEEPKLEDGESENEDVDAEGVQEEEAELRDVIYRNCLREAGRLCAWIGGDFERPWEPFQVYKRQALVEECSCLIWVAGGTDILKKSMASFCIPTSKISMMIDMHAYDGWPAMFCLEELGESRRALCASLCFDNSGTELVSRISHRLYEGCREENMKVNGFPDFNAHIQALKDSTMQYKEDATYKVCQQQHDKLLLLQSFAKKWVESEITMERAKAIVEDHNERFNPGSDADYWAPDETATKNVTAEDASERPQKRIKIDHTNTVSTDELAKLKKPRLGIS</sequence>
<evidence type="ECO:0000313" key="2">
    <source>
        <dbReference type="EMBL" id="CAK9021481.1"/>
    </source>
</evidence>
<keyword evidence="3" id="KW-1185">Reference proteome</keyword>
<feature type="compositionally biased region" description="Basic and acidic residues" evidence="1">
    <location>
        <begin position="676"/>
        <end position="686"/>
    </location>
</feature>
<reference evidence="2 3" key="1">
    <citation type="submission" date="2024-02" db="EMBL/GenBank/DDBJ databases">
        <authorList>
            <person name="Chen Y."/>
            <person name="Shah S."/>
            <person name="Dougan E. K."/>
            <person name="Thang M."/>
            <person name="Chan C."/>
        </authorList>
    </citation>
    <scope>NUCLEOTIDE SEQUENCE [LARGE SCALE GENOMIC DNA]</scope>
</reference>
<evidence type="ECO:0000256" key="1">
    <source>
        <dbReference type="SAM" id="MobiDB-lite"/>
    </source>
</evidence>